<sequence>MSKQEFNKNKEQVLTDRMDVGTKEFNEFQAILLNKSKERSNERKKMIELMALKFKMEDYLNSEDKHSKLVGDFLKAYLNAFDIRQNKFAQYIGVRPSNLTKLIKGERSLNHEMALVFGTIFGNDPMLWLDVQDKNKLYELSKIKRKEMKKYSLDDLINNVG</sequence>
<accession>A0ABT8RPB6</accession>
<reference evidence="2" key="2">
    <citation type="submission" date="2023-06" db="EMBL/GenBank/DDBJ databases">
        <authorList>
            <person name="Lucena T."/>
            <person name="Sun Q."/>
        </authorList>
    </citation>
    <scope>NUCLEOTIDE SEQUENCE</scope>
    <source>
        <strain evidence="2">CECT 8869</strain>
    </source>
</reference>
<reference evidence="2" key="1">
    <citation type="journal article" date="2014" name="Int. J. Syst. Evol. Microbiol.">
        <title>Complete genome of a new Firmicutes species belonging to the dominant human colonic microbiota ('Ruminococcus bicirculans') reveals two chromosomes and a selective capacity to utilize plant glucans.</title>
        <authorList>
            <consortium name="NISC Comparative Sequencing Program"/>
            <person name="Wegmann U."/>
            <person name="Louis P."/>
            <person name="Goesmann A."/>
            <person name="Henrissat B."/>
            <person name="Duncan S.H."/>
            <person name="Flint H.J."/>
        </authorList>
    </citation>
    <scope>NUCLEOTIDE SEQUENCE</scope>
    <source>
        <strain evidence="2">CECT 8869</strain>
    </source>
</reference>
<evidence type="ECO:0000313" key="2">
    <source>
        <dbReference type="EMBL" id="MDO1512189.1"/>
    </source>
</evidence>
<protein>
    <recommendedName>
        <fullName evidence="4">Addiction module antidote protein, HigA family</fullName>
    </recommendedName>
</protein>
<dbReference type="EMBL" id="JAUKUC010000001">
    <property type="protein sequence ID" value="MDO1512189.1"/>
    <property type="molecule type" value="Genomic_DNA"/>
</dbReference>
<dbReference type="Proteomes" id="UP001168579">
    <property type="component" value="Unassembled WGS sequence"/>
</dbReference>
<organism evidence="2 3">
    <name type="scientific">Maribacter confluentis</name>
    <dbReference type="NCBI Taxonomy" id="1656093"/>
    <lineage>
        <taxon>Bacteria</taxon>
        <taxon>Pseudomonadati</taxon>
        <taxon>Bacteroidota</taxon>
        <taxon>Flavobacteriia</taxon>
        <taxon>Flavobacteriales</taxon>
        <taxon>Flavobacteriaceae</taxon>
        <taxon>Maribacter</taxon>
    </lineage>
</organism>
<keyword evidence="1" id="KW-0238">DNA-binding</keyword>
<keyword evidence="3" id="KW-1185">Reference proteome</keyword>
<dbReference type="Gene3D" id="1.10.260.40">
    <property type="entry name" value="lambda repressor-like DNA-binding domains"/>
    <property type="match status" value="1"/>
</dbReference>
<gene>
    <name evidence="2" type="ORF">Q2T41_05920</name>
</gene>
<dbReference type="CDD" id="cd00093">
    <property type="entry name" value="HTH_XRE"/>
    <property type="match status" value="1"/>
</dbReference>
<dbReference type="SUPFAM" id="SSF47413">
    <property type="entry name" value="lambda repressor-like DNA-binding domains"/>
    <property type="match status" value="1"/>
</dbReference>
<dbReference type="InterPro" id="IPR010982">
    <property type="entry name" value="Lambda_DNA-bd_dom_sf"/>
</dbReference>
<dbReference type="PANTHER" id="PTHR36924">
    <property type="entry name" value="ANTITOXIN HIGA-1"/>
    <property type="match status" value="1"/>
</dbReference>
<evidence type="ECO:0008006" key="4">
    <source>
        <dbReference type="Google" id="ProtNLM"/>
    </source>
</evidence>
<evidence type="ECO:0000256" key="1">
    <source>
        <dbReference type="ARBA" id="ARBA00023125"/>
    </source>
</evidence>
<dbReference type="InterPro" id="IPR001387">
    <property type="entry name" value="Cro/C1-type_HTH"/>
</dbReference>
<proteinExistence type="predicted"/>
<comment type="caution">
    <text evidence="2">The sequence shown here is derived from an EMBL/GenBank/DDBJ whole genome shotgun (WGS) entry which is preliminary data.</text>
</comment>
<dbReference type="InterPro" id="IPR013430">
    <property type="entry name" value="Toxin_antidote_HigA"/>
</dbReference>
<name>A0ABT8RPB6_9FLAO</name>
<dbReference type="PANTHER" id="PTHR36924:SF1">
    <property type="entry name" value="ANTITOXIN HIGA-1"/>
    <property type="match status" value="1"/>
</dbReference>
<evidence type="ECO:0000313" key="3">
    <source>
        <dbReference type="Proteomes" id="UP001168579"/>
    </source>
</evidence>
<dbReference type="RefSeq" id="WP_304435311.1">
    <property type="nucleotide sequence ID" value="NZ_JAUKUC010000001.1"/>
</dbReference>